<protein>
    <submittedName>
        <fullName evidence="1">Uncharacterized protein</fullName>
    </submittedName>
</protein>
<gene>
    <name evidence="1" type="ORF">DPMN_155787</name>
</gene>
<reference evidence="1" key="2">
    <citation type="submission" date="2020-11" db="EMBL/GenBank/DDBJ databases">
        <authorList>
            <person name="McCartney M.A."/>
            <person name="Auch B."/>
            <person name="Kono T."/>
            <person name="Mallez S."/>
            <person name="Becker A."/>
            <person name="Gohl D.M."/>
            <person name="Silverstein K.A.T."/>
            <person name="Koren S."/>
            <person name="Bechman K.B."/>
            <person name="Herman A."/>
            <person name="Abrahante J.E."/>
            <person name="Garbe J."/>
        </authorList>
    </citation>
    <scope>NUCLEOTIDE SEQUENCE</scope>
    <source>
        <strain evidence="1">Duluth1</strain>
        <tissue evidence="1">Whole animal</tissue>
    </source>
</reference>
<evidence type="ECO:0000313" key="1">
    <source>
        <dbReference type="EMBL" id="KAH3802118.1"/>
    </source>
</evidence>
<reference evidence="1" key="1">
    <citation type="journal article" date="2019" name="bioRxiv">
        <title>The Genome of the Zebra Mussel, Dreissena polymorpha: A Resource for Invasive Species Research.</title>
        <authorList>
            <person name="McCartney M.A."/>
            <person name="Auch B."/>
            <person name="Kono T."/>
            <person name="Mallez S."/>
            <person name="Zhang Y."/>
            <person name="Obille A."/>
            <person name="Becker A."/>
            <person name="Abrahante J.E."/>
            <person name="Garbe J."/>
            <person name="Badalamenti J.P."/>
            <person name="Herman A."/>
            <person name="Mangelson H."/>
            <person name="Liachko I."/>
            <person name="Sullivan S."/>
            <person name="Sone E.D."/>
            <person name="Koren S."/>
            <person name="Silverstein K.A.T."/>
            <person name="Beckman K.B."/>
            <person name="Gohl D.M."/>
        </authorList>
    </citation>
    <scope>NUCLEOTIDE SEQUENCE</scope>
    <source>
        <strain evidence="1">Duluth1</strain>
        <tissue evidence="1">Whole animal</tissue>
    </source>
</reference>
<name>A0A9D4FNJ3_DREPO</name>
<proteinExistence type="predicted"/>
<dbReference type="Proteomes" id="UP000828390">
    <property type="component" value="Unassembled WGS sequence"/>
</dbReference>
<feature type="non-terminal residue" evidence="1">
    <location>
        <position position="142"/>
    </location>
</feature>
<dbReference type="AlphaFoldDB" id="A0A9D4FNJ3"/>
<evidence type="ECO:0000313" key="2">
    <source>
        <dbReference type="Proteomes" id="UP000828390"/>
    </source>
</evidence>
<sequence>MGIASLFDTCYLQRGLYTRLLRTKLLYELSLRHVPSRKLIVRRVFLMPRWVQGGKWFLYTYESIVKGLTVNAPRSLSFSSQNSCLDKQEKQYTAYFLYIWLLRAKLPYELSLRQWILLNVSSMPRWIQDGKWFLYTRQKLHA</sequence>
<keyword evidence="2" id="KW-1185">Reference proteome</keyword>
<organism evidence="1 2">
    <name type="scientific">Dreissena polymorpha</name>
    <name type="common">Zebra mussel</name>
    <name type="synonym">Mytilus polymorpha</name>
    <dbReference type="NCBI Taxonomy" id="45954"/>
    <lineage>
        <taxon>Eukaryota</taxon>
        <taxon>Metazoa</taxon>
        <taxon>Spiralia</taxon>
        <taxon>Lophotrochozoa</taxon>
        <taxon>Mollusca</taxon>
        <taxon>Bivalvia</taxon>
        <taxon>Autobranchia</taxon>
        <taxon>Heteroconchia</taxon>
        <taxon>Euheterodonta</taxon>
        <taxon>Imparidentia</taxon>
        <taxon>Neoheterodontei</taxon>
        <taxon>Myida</taxon>
        <taxon>Dreissenoidea</taxon>
        <taxon>Dreissenidae</taxon>
        <taxon>Dreissena</taxon>
    </lineage>
</organism>
<dbReference type="EMBL" id="JAIWYP010000007">
    <property type="protein sequence ID" value="KAH3802118.1"/>
    <property type="molecule type" value="Genomic_DNA"/>
</dbReference>
<comment type="caution">
    <text evidence="1">The sequence shown here is derived from an EMBL/GenBank/DDBJ whole genome shotgun (WGS) entry which is preliminary data.</text>
</comment>
<accession>A0A9D4FNJ3</accession>